<feature type="non-terminal residue" evidence="2">
    <location>
        <position position="1"/>
    </location>
</feature>
<feature type="transmembrane region" description="Helical" evidence="1">
    <location>
        <begin position="136"/>
        <end position="159"/>
    </location>
</feature>
<evidence type="ECO:0000256" key="1">
    <source>
        <dbReference type="SAM" id="Phobius"/>
    </source>
</evidence>
<reference evidence="2" key="1">
    <citation type="submission" date="2020-02" db="EMBL/GenBank/DDBJ databases">
        <authorList>
            <person name="Meier V. D."/>
        </authorList>
    </citation>
    <scope>NUCLEOTIDE SEQUENCE</scope>
    <source>
        <strain evidence="2">AVDCRST_MAG88</strain>
    </source>
</reference>
<keyword evidence="1" id="KW-0812">Transmembrane</keyword>
<feature type="transmembrane region" description="Helical" evidence="1">
    <location>
        <begin position="20"/>
        <end position="39"/>
    </location>
</feature>
<keyword evidence="1" id="KW-0472">Membrane</keyword>
<gene>
    <name evidence="2" type="ORF">AVDCRST_MAG88-4074</name>
</gene>
<name>A0A6J4VRJ8_9BACT</name>
<dbReference type="AlphaFoldDB" id="A0A6J4VRJ8"/>
<proteinExistence type="predicted"/>
<evidence type="ECO:0008006" key="3">
    <source>
        <dbReference type="Google" id="ProtNLM"/>
    </source>
</evidence>
<feature type="transmembrane region" description="Helical" evidence="1">
    <location>
        <begin position="179"/>
        <end position="197"/>
    </location>
</feature>
<dbReference type="EMBL" id="CADCWM010001008">
    <property type="protein sequence ID" value="CAA9586804.1"/>
    <property type="molecule type" value="Genomic_DNA"/>
</dbReference>
<evidence type="ECO:0000313" key="2">
    <source>
        <dbReference type="EMBL" id="CAA9586804.1"/>
    </source>
</evidence>
<feature type="transmembrane region" description="Helical" evidence="1">
    <location>
        <begin position="75"/>
        <end position="92"/>
    </location>
</feature>
<organism evidence="2">
    <name type="scientific">uncultured Thermomicrobiales bacterium</name>
    <dbReference type="NCBI Taxonomy" id="1645740"/>
    <lineage>
        <taxon>Bacteria</taxon>
        <taxon>Pseudomonadati</taxon>
        <taxon>Thermomicrobiota</taxon>
        <taxon>Thermomicrobia</taxon>
        <taxon>Thermomicrobiales</taxon>
        <taxon>environmental samples</taxon>
    </lineage>
</organism>
<dbReference type="Pfam" id="PF14808">
    <property type="entry name" value="TMEM164"/>
    <property type="match status" value="1"/>
</dbReference>
<dbReference type="NCBIfam" id="TIGR02206">
    <property type="entry name" value="intg_mem_TP0381"/>
    <property type="match status" value="1"/>
</dbReference>
<keyword evidence="1" id="KW-1133">Transmembrane helix</keyword>
<dbReference type="InterPro" id="IPR011737">
    <property type="entry name" value="CHP02206_TP0381"/>
</dbReference>
<protein>
    <recommendedName>
        <fullName evidence="3">TIGR02206 family membrane protein</fullName>
    </recommendedName>
</protein>
<feature type="transmembrane region" description="Helical" evidence="1">
    <location>
        <begin position="104"/>
        <end position="124"/>
    </location>
</feature>
<accession>A0A6J4VRJ8</accession>
<sequence>ALALLVSFARRRGDAFAAPAGRALAVVILGAYACEHIVYALRDRWSVQLNLPLHLTDAVTLAAVAALWRPQSALLVELVYFWALSASLQAVLTPDLGQGFPDVLFFTYFITHCGAIVAACLLVFGTHRTPRPHAVLRTYAITLAFTALAAVGTVLTGGNYMYLRRKPARGSLLDLMGPWPVYIAAAAGFGLVILLILDAGARRMSQDSGSGARGHVGRDG</sequence>